<keyword evidence="3 10" id="KW-0540">Nuclease</keyword>
<evidence type="ECO:0000256" key="3">
    <source>
        <dbReference type="ARBA" id="ARBA00022722"/>
    </source>
</evidence>
<name>A0A9D2UGP9_9BACT</name>
<comment type="similarity">
    <text evidence="2 10">Belongs to the DNA/RNA non-specific endonuclease family.</text>
</comment>
<dbReference type="SUPFAM" id="SSF54060">
    <property type="entry name" value="His-Me finger endonucleases"/>
    <property type="match status" value="1"/>
</dbReference>
<dbReference type="Pfam" id="PF01223">
    <property type="entry name" value="Endonuclease_NS"/>
    <property type="match status" value="1"/>
</dbReference>
<dbReference type="InterPro" id="IPR018524">
    <property type="entry name" value="DNA/RNA_endonuclease_AS"/>
</dbReference>
<evidence type="ECO:0000256" key="6">
    <source>
        <dbReference type="ARBA" id="ARBA00022801"/>
    </source>
</evidence>
<feature type="active site" description="Proton acceptor" evidence="8">
    <location>
        <position position="162"/>
    </location>
</feature>
<dbReference type="GO" id="GO:0003676">
    <property type="term" value="F:nucleic acid binding"/>
    <property type="evidence" value="ECO:0007669"/>
    <property type="project" value="InterPro"/>
</dbReference>
<organism evidence="13 14">
    <name type="scientific">Candidatus Avibacteroides avistercoris</name>
    <dbReference type="NCBI Taxonomy" id="2840690"/>
    <lineage>
        <taxon>Bacteria</taxon>
        <taxon>Pseudomonadati</taxon>
        <taxon>Bacteroidota</taxon>
        <taxon>Bacteroidia</taxon>
        <taxon>Bacteroidales</taxon>
        <taxon>Bacteroidaceae</taxon>
        <taxon>Bacteroidaceae incertae sedis</taxon>
        <taxon>Candidatus Avibacteroides</taxon>
    </lineage>
</organism>
<comment type="caution">
    <text evidence="13">The sequence shown here is derived from an EMBL/GenBank/DDBJ whole genome shotgun (WGS) entry which is preliminary data.</text>
</comment>
<dbReference type="PANTHER" id="PTHR13966">
    <property type="entry name" value="ENDONUCLEASE RELATED"/>
    <property type="match status" value="1"/>
</dbReference>
<keyword evidence="5 10" id="KW-0255">Endonuclease</keyword>
<evidence type="ECO:0000256" key="2">
    <source>
        <dbReference type="ARBA" id="ARBA00010052"/>
    </source>
</evidence>
<dbReference type="InterPro" id="IPR020821">
    <property type="entry name" value="ENPP1-3/EXOG-like_nuc-like"/>
</dbReference>
<dbReference type="SMART" id="SM00892">
    <property type="entry name" value="Endonuclease_NS"/>
    <property type="match status" value="1"/>
</dbReference>
<dbReference type="EMBL" id="DWUP01000006">
    <property type="protein sequence ID" value="HJD52142.1"/>
    <property type="molecule type" value="Genomic_DNA"/>
</dbReference>
<evidence type="ECO:0000313" key="14">
    <source>
        <dbReference type="Proteomes" id="UP000787625"/>
    </source>
</evidence>
<gene>
    <name evidence="13" type="ORF">IAA93_00220</name>
</gene>
<dbReference type="GO" id="GO:0016787">
    <property type="term" value="F:hydrolase activity"/>
    <property type="evidence" value="ECO:0007669"/>
    <property type="project" value="UniProtKB-KW"/>
</dbReference>
<accession>A0A9D2UGP9</accession>
<evidence type="ECO:0000259" key="12">
    <source>
        <dbReference type="SMART" id="SM00892"/>
    </source>
</evidence>
<evidence type="ECO:0000259" key="11">
    <source>
        <dbReference type="SMART" id="SM00477"/>
    </source>
</evidence>
<dbReference type="Proteomes" id="UP000787625">
    <property type="component" value="Unassembled WGS sequence"/>
</dbReference>
<dbReference type="InterPro" id="IPR040255">
    <property type="entry name" value="Non-specific_endonuclease"/>
</dbReference>
<dbReference type="PROSITE" id="PS01070">
    <property type="entry name" value="NUCLEASE_NON_SPEC"/>
    <property type="match status" value="1"/>
</dbReference>
<dbReference type="Gene3D" id="3.40.570.10">
    <property type="entry name" value="Extracellular Endonuclease, subunit A"/>
    <property type="match status" value="1"/>
</dbReference>
<evidence type="ECO:0000256" key="5">
    <source>
        <dbReference type="ARBA" id="ARBA00022759"/>
    </source>
</evidence>
<dbReference type="CDD" id="cd00091">
    <property type="entry name" value="NUC"/>
    <property type="match status" value="1"/>
</dbReference>
<dbReference type="SMART" id="SM00477">
    <property type="entry name" value="NUC"/>
    <property type="match status" value="1"/>
</dbReference>
<dbReference type="PANTHER" id="PTHR13966:SF5">
    <property type="entry name" value="ENDONUCLEASE G, MITOCHONDRIAL"/>
    <property type="match status" value="1"/>
</dbReference>
<dbReference type="InterPro" id="IPR044925">
    <property type="entry name" value="His-Me_finger_sf"/>
</dbReference>
<evidence type="ECO:0000256" key="4">
    <source>
        <dbReference type="ARBA" id="ARBA00022723"/>
    </source>
</evidence>
<dbReference type="InterPro" id="IPR001604">
    <property type="entry name" value="Endo_G_ENPP1-like_dom"/>
</dbReference>
<feature type="domain" description="ENPP1-3/EXOG-like endonuclease/phosphodiesterase" evidence="11">
    <location>
        <begin position="101"/>
        <end position="293"/>
    </location>
</feature>
<sequence length="309" mass="33583">MARRKKPHKSGGKTSVVSLVVIAMVAIVAVIKTGRADDIIGSMGDATASALAETVTRPLADVAGASRAMSGGGSAAVSGVTASELERVAMPHNTRSEIVQHTGYVVSHNSKWKIPNWVAYELTRREVAGTNPRNDEFCPDPDVRGHKAQLEDYRGSGYDRGHMAPAADMKWSKKVMRESFYLSNMCPQNPSLNRGDWNDLEEKVRKWAKRDSAIIVVCGPIIPKRPKTIGHGKVAVPTAFFKVVLSPYGGQTSAIGFIMPNEKCNAPLKTYARTIDEVEAATGFDFFAALPDDVEQSVEAGYSLDYWNL</sequence>
<evidence type="ECO:0000256" key="9">
    <source>
        <dbReference type="PIRSR" id="PIRSR640255-2"/>
    </source>
</evidence>
<evidence type="ECO:0000313" key="13">
    <source>
        <dbReference type="EMBL" id="HJD52142.1"/>
    </source>
</evidence>
<evidence type="ECO:0000256" key="10">
    <source>
        <dbReference type="RuleBase" id="RU366055"/>
    </source>
</evidence>
<comment type="cofactor">
    <cofactor evidence="1 10">
        <name>Mg(2+)</name>
        <dbReference type="ChEBI" id="CHEBI:18420"/>
    </cofactor>
</comment>
<evidence type="ECO:0000256" key="8">
    <source>
        <dbReference type="PIRSR" id="PIRSR640255-1"/>
    </source>
</evidence>
<dbReference type="InterPro" id="IPR044929">
    <property type="entry name" value="DNA/RNA_non-sp_Endonuclease_sf"/>
</dbReference>
<evidence type="ECO:0000256" key="7">
    <source>
        <dbReference type="ARBA" id="ARBA00022842"/>
    </source>
</evidence>
<dbReference type="GO" id="GO:0046872">
    <property type="term" value="F:metal ion binding"/>
    <property type="evidence" value="ECO:0007669"/>
    <property type="project" value="UniProtKB-KW"/>
</dbReference>
<proteinExistence type="inferred from homology"/>
<keyword evidence="7" id="KW-0460">Magnesium</keyword>
<keyword evidence="6 10" id="KW-0378">Hydrolase</keyword>
<reference evidence="13" key="2">
    <citation type="submission" date="2021-04" db="EMBL/GenBank/DDBJ databases">
        <authorList>
            <person name="Gilroy R."/>
        </authorList>
    </citation>
    <scope>NUCLEOTIDE SEQUENCE</scope>
    <source>
        <strain evidence="13">MalCec1-1739</strain>
    </source>
</reference>
<reference evidence="13" key="1">
    <citation type="journal article" date="2021" name="PeerJ">
        <title>Extensive microbial diversity within the chicken gut microbiome revealed by metagenomics and culture.</title>
        <authorList>
            <person name="Gilroy R."/>
            <person name="Ravi A."/>
            <person name="Getino M."/>
            <person name="Pursley I."/>
            <person name="Horton D.L."/>
            <person name="Alikhan N.F."/>
            <person name="Baker D."/>
            <person name="Gharbi K."/>
            <person name="Hall N."/>
            <person name="Watson M."/>
            <person name="Adriaenssens E.M."/>
            <person name="Foster-Nyarko E."/>
            <person name="Jarju S."/>
            <person name="Secka A."/>
            <person name="Antonio M."/>
            <person name="Oren A."/>
            <person name="Chaudhuri R.R."/>
            <person name="La Ragione R."/>
            <person name="Hildebrand F."/>
            <person name="Pallen M.J."/>
        </authorList>
    </citation>
    <scope>NUCLEOTIDE SEQUENCE</scope>
    <source>
        <strain evidence="13">MalCec1-1739</strain>
    </source>
</reference>
<protein>
    <recommendedName>
        <fullName evidence="10">Endonuclease</fullName>
        <ecNumber evidence="10">3.1.30.-</ecNumber>
    </recommendedName>
</protein>
<evidence type="ECO:0000256" key="1">
    <source>
        <dbReference type="ARBA" id="ARBA00001946"/>
    </source>
</evidence>
<keyword evidence="4 9" id="KW-0479">Metal-binding</keyword>
<dbReference type="EC" id="3.1.30.-" evidence="10"/>
<feature type="domain" description="DNA/RNA non-specific endonuclease/pyrophosphatase/phosphodiesterase" evidence="12">
    <location>
        <begin position="100"/>
        <end position="293"/>
    </location>
</feature>
<dbReference type="AlphaFoldDB" id="A0A9D2UGP9"/>
<feature type="binding site" evidence="9">
    <location>
        <position position="193"/>
    </location>
    <ligand>
        <name>Mg(2+)</name>
        <dbReference type="ChEBI" id="CHEBI:18420"/>
        <note>catalytic</note>
    </ligand>
</feature>
<dbReference type="GO" id="GO:0004519">
    <property type="term" value="F:endonuclease activity"/>
    <property type="evidence" value="ECO:0007669"/>
    <property type="project" value="UniProtKB-UniRule"/>
</dbReference>